<feature type="transmembrane region" description="Helical" evidence="6">
    <location>
        <begin position="102"/>
        <end position="122"/>
    </location>
</feature>
<proteinExistence type="inferred from homology"/>
<dbReference type="GeneID" id="104605231"/>
<evidence type="ECO:0000256" key="2">
    <source>
        <dbReference type="ARBA" id="ARBA00007635"/>
    </source>
</evidence>
<feature type="domain" description="EamA" evidence="7">
    <location>
        <begin position="19"/>
        <end position="147"/>
    </location>
</feature>
<dbReference type="SUPFAM" id="SSF103481">
    <property type="entry name" value="Multidrug resistance efflux transporter EmrE"/>
    <property type="match status" value="2"/>
</dbReference>
<dbReference type="InterPro" id="IPR030184">
    <property type="entry name" value="WAT1-related"/>
</dbReference>
<keyword evidence="4 6" id="KW-1133">Transmembrane helix</keyword>
<evidence type="ECO:0000259" key="7">
    <source>
        <dbReference type="Pfam" id="PF00892"/>
    </source>
</evidence>
<evidence type="ECO:0000256" key="6">
    <source>
        <dbReference type="RuleBase" id="RU363077"/>
    </source>
</evidence>
<feature type="transmembrane region" description="Helical" evidence="6">
    <location>
        <begin position="205"/>
        <end position="226"/>
    </location>
</feature>
<sequence>MLTSSLKNCATKIGPHAIMIFVQLIAAGYIVLSKVIVVDGISSSVYLVYQFILATVFMAVLAFFLERRTRPPFTKSIAMWIFLLAFAGITIPQNLLVGCLNFISSTIEASVFNLVPVFTYILSVISRQEALELNRWWGRGKIFGTLLSVSGALTLMLWRGSSVSFLTSALGNWLLGFFMAVFGILSYSAWISMLRPILEIYPAEFSLTAIMFFFGTLQTSVVASILSREASDWKLKWDLELLSIVFGGVLNSGLSCALLTWATSIKGPIFVAAFTPLTFVFAAIMEKILGSTLYLGSVIGSIVIVLGLYIYLWSKSKEEAHSSMEGDDCITSSLLP</sequence>
<name>A0A1U8AKG8_NELNU</name>
<feature type="transmembrane region" description="Helical" evidence="6">
    <location>
        <begin position="241"/>
        <end position="262"/>
    </location>
</feature>
<feature type="transmembrane region" description="Helical" evidence="6">
    <location>
        <begin position="44"/>
        <end position="65"/>
    </location>
</feature>
<evidence type="ECO:0000256" key="5">
    <source>
        <dbReference type="ARBA" id="ARBA00023136"/>
    </source>
</evidence>
<feature type="transmembrane region" description="Helical" evidence="6">
    <location>
        <begin position="142"/>
        <end position="161"/>
    </location>
</feature>
<comment type="subcellular location">
    <subcellularLocation>
        <location evidence="1 6">Membrane</location>
        <topology evidence="1 6">Multi-pass membrane protein</topology>
    </subcellularLocation>
</comment>
<dbReference type="GO" id="GO:0005886">
    <property type="term" value="C:plasma membrane"/>
    <property type="evidence" value="ECO:0000318"/>
    <property type="project" value="GO_Central"/>
</dbReference>
<dbReference type="OrthoDB" id="770296at2759"/>
<comment type="similarity">
    <text evidence="2 6">Belongs to the drug/metabolite transporter (DMT) superfamily. Plant drug/metabolite exporter (P-DME) (TC 2.A.7.4) family.</text>
</comment>
<feature type="transmembrane region" description="Helical" evidence="6">
    <location>
        <begin position="291"/>
        <end position="312"/>
    </location>
</feature>
<protein>
    <recommendedName>
        <fullName evidence="6">WAT1-related protein</fullName>
    </recommendedName>
</protein>
<dbReference type="Proteomes" id="UP000189703">
    <property type="component" value="Unplaced"/>
</dbReference>
<keyword evidence="3 6" id="KW-0812">Transmembrane</keyword>
<feature type="transmembrane region" description="Helical" evidence="6">
    <location>
        <begin position="269"/>
        <end position="285"/>
    </location>
</feature>
<feature type="transmembrane region" description="Helical" evidence="6">
    <location>
        <begin position="77"/>
        <end position="96"/>
    </location>
</feature>
<feature type="transmembrane region" description="Helical" evidence="6">
    <location>
        <begin position="12"/>
        <end position="32"/>
    </location>
</feature>
<evidence type="ECO:0000313" key="9">
    <source>
        <dbReference type="RefSeq" id="XP_010268212.1"/>
    </source>
</evidence>
<evidence type="ECO:0000256" key="3">
    <source>
        <dbReference type="ARBA" id="ARBA00022692"/>
    </source>
</evidence>
<keyword evidence="5 6" id="KW-0472">Membrane</keyword>
<dbReference type="InParanoid" id="A0A1U8AKG8"/>
<dbReference type="RefSeq" id="XP_010268212.1">
    <property type="nucleotide sequence ID" value="XM_010269910.2"/>
</dbReference>
<dbReference type="InterPro" id="IPR000620">
    <property type="entry name" value="EamA_dom"/>
</dbReference>
<dbReference type="OMA" id="LTWATSI"/>
<reference evidence="9" key="1">
    <citation type="submission" date="2025-08" db="UniProtKB">
        <authorList>
            <consortium name="RefSeq"/>
        </authorList>
    </citation>
    <scope>IDENTIFICATION</scope>
</reference>
<dbReference type="GO" id="GO:0022857">
    <property type="term" value="F:transmembrane transporter activity"/>
    <property type="evidence" value="ECO:0007669"/>
    <property type="project" value="InterPro"/>
</dbReference>
<feature type="transmembrane region" description="Helical" evidence="6">
    <location>
        <begin position="173"/>
        <end position="193"/>
    </location>
</feature>
<organism evidence="8 9">
    <name type="scientific">Nelumbo nucifera</name>
    <name type="common">Sacred lotus</name>
    <dbReference type="NCBI Taxonomy" id="4432"/>
    <lineage>
        <taxon>Eukaryota</taxon>
        <taxon>Viridiplantae</taxon>
        <taxon>Streptophyta</taxon>
        <taxon>Embryophyta</taxon>
        <taxon>Tracheophyta</taxon>
        <taxon>Spermatophyta</taxon>
        <taxon>Magnoliopsida</taxon>
        <taxon>Proteales</taxon>
        <taxon>Nelumbonaceae</taxon>
        <taxon>Nelumbo</taxon>
    </lineage>
</organism>
<gene>
    <name evidence="9" type="primary">LOC104605231</name>
</gene>
<dbReference type="KEGG" id="nnu:104605231"/>
<dbReference type="InterPro" id="IPR037185">
    <property type="entry name" value="EmrE-like"/>
</dbReference>
<dbReference type="Pfam" id="PF00892">
    <property type="entry name" value="EamA"/>
    <property type="match status" value="1"/>
</dbReference>
<accession>A0A1U8AKG8</accession>
<evidence type="ECO:0000256" key="1">
    <source>
        <dbReference type="ARBA" id="ARBA00004141"/>
    </source>
</evidence>
<keyword evidence="8" id="KW-1185">Reference proteome</keyword>
<dbReference type="PANTHER" id="PTHR31218">
    <property type="entry name" value="WAT1-RELATED PROTEIN"/>
    <property type="match status" value="1"/>
</dbReference>
<evidence type="ECO:0000313" key="8">
    <source>
        <dbReference type="Proteomes" id="UP000189703"/>
    </source>
</evidence>
<dbReference type="AlphaFoldDB" id="A0A1U8AKG8"/>
<evidence type="ECO:0000256" key="4">
    <source>
        <dbReference type="ARBA" id="ARBA00022989"/>
    </source>
</evidence>